<evidence type="ECO:0000259" key="8">
    <source>
        <dbReference type="PROSITE" id="PS50071"/>
    </source>
</evidence>
<evidence type="ECO:0000256" key="7">
    <source>
        <dbReference type="SAM" id="MobiDB-lite"/>
    </source>
</evidence>
<comment type="subcellular location">
    <subcellularLocation>
        <location evidence="1 5 6">Nucleus</location>
    </subcellularLocation>
</comment>
<evidence type="ECO:0000313" key="10">
    <source>
        <dbReference type="Proteomes" id="UP000554482"/>
    </source>
</evidence>
<dbReference type="InterPro" id="IPR017970">
    <property type="entry name" value="Homeobox_CS"/>
</dbReference>
<evidence type="ECO:0000313" key="9">
    <source>
        <dbReference type="EMBL" id="KAF5206743.1"/>
    </source>
</evidence>
<keyword evidence="3 5" id="KW-0371">Homeobox</keyword>
<evidence type="ECO:0000256" key="6">
    <source>
        <dbReference type="RuleBase" id="RU000682"/>
    </source>
</evidence>
<dbReference type="SMART" id="SM00389">
    <property type="entry name" value="HOX"/>
    <property type="match status" value="1"/>
</dbReference>
<dbReference type="OrthoDB" id="5973733at2759"/>
<dbReference type="EMBL" id="JABWDY010002313">
    <property type="protein sequence ID" value="KAF5206743.1"/>
    <property type="molecule type" value="Genomic_DNA"/>
</dbReference>
<dbReference type="InterPro" id="IPR042160">
    <property type="entry name" value="HD-Zip_IV"/>
</dbReference>
<dbReference type="SUPFAM" id="SSF46689">
    <property type="entry name" value="Homeodomain-like"/>
    <property type="match status" value="1"/>
</dbReference>
<evidence type="ECO:0000256" key="1">
    <source>
        <dbReference type="ARBA" id="ARBA00004123"/>
    </source>
</evidence>
<sequence>MSLVLGGANGSGGNGDQPPNPNWWGNNHSHRHTPEQIAKLEEYFKLCPNPKHEMQTELSKHLGMEPKQVKFWFQNRRTQVRNATIYHENDVLHQENERLRSTNIALNKTWSDQCLQQSREIVRLNVENDRIRRENARIVDIAVNMNQELKRLRSQLANLLWSSGAGSASVPIVDLVSPSSSTSYESSEQAK</sequence>
<comment type="caution">
    <text evidence="9">The sequence shown here is derived from an EMBL/GenBank/DDBJ whole genome shotgun (WGS) entry which is preliminary data.</text>
</comment>
<dbReference type="PROSITE" id="PS00027">
    <property type="entry name" value="HOMEOBOX_1"/>
    <property type="match status" value="1"/>
</dbReference>
<dbReference type="CDD" id="cd00086">
    <property type="entry name" value="homeodomain"/>
    <property type="match status" value="1"/>
</dbReference>
<feature type="region of interest" description="Disordered" evidence="7">
    <location>
        <begin position="1"/>
        <end position="32"/>
    </location>
</feature>
<dbReference type="InterPro" id="IPR001356">
    <property type="entry name" value="HD"/>
</dbReference>
<dbReference type="PANTHER" id="PTHR45654">
    <property type="entry name" value="HOMEOBOX-LEUCINE ZIPPER PROTEIN MERISTEM L1"/>
    <property type="match status" value="1"/>
</dbReference>
<keyword evidence="2 5" id="KW-0238">DNA-binding</keyword>
<dbReference type="Pfam" id="PF00046">
    <property type="entry name" value="Homeodomain"/>
    <property type="match status" value="1"/>
</dbReference>
<dbReference type="AlphaFoldDB" id="A0A7J6XB79"/>
<dbReference type="Proteomes" id="UP000554482">
    <property type="component" value="Unassembled WGS sequence"/>
</dbReference>
<dbReference type="InterPro" id="IPR009057">
    <property type="entry name" value="Homeodomain-like_sf"/>
</dbReference>
<feature type="domain" description="Homeobox" evidence="8">
    <location>
        <begin position="33"/>
        <end position="83"/>
    </location>
</feature>
<gene>
    <name evidence="9" type="ORF">FRX31_003667</name>
</gene>
<dbReference type="GO" id="GO:0000981">
    <property type="term" value="F:DNA-binding transcription factor activity, RNA polymerase II-specific"/>
    <property type="evidence" value="ECO:0007669"/>
    <property type="project" value="InterPro"/>
</dbReference>
<keyword evidence="4 5" id="KW-0539">Nucleus</keyword>
<dbReference type="PANTHER" id="PTHR45654:SF5">
    <property type="entry name" value="HOMEOBOX-LEUCINE ZIPPER PROTEIN ANTHOCYANINLESS 2-RELATED"/>
    <property type="match status" value="1"/>
</dbReference>
<organism evidence="9 10">
    <name type="scientific">Thalictrum thalictroides</name>
    <name type="common">Rue-anemone</name>
    <name type="synonym">Anemone thalictroides</name>
    <dbReference type="NCBI Taxonomy" id="46969"/>
    <lineage>
        <taxon>Eukaryota</taxon>
        <taxon>Viridiplantae</taxon>
        <taxon>Streptophyta</taxon>
        <taxon>Embryophyta</taxon>
        <taxon>Tracheophyta</taxon>
        <taxon>Spermatophyta</taxon>
        <taxon>Magnoliopsida</taxon>
        <taxon>Ranunculales</taxon>
        <taxon>Ranunculaceae</taxon>
        <taxon>Thalictroideae</taxon>
        <taxon>Thalictrum</taxon>
    </lineage>
</organism>
<proteinExistence type="predicted"/>
<dbReference type="Gene3D" id="1.10.10.60">
    <property type="entry name" value="Homeodomain-like"/>
    <property type="match status" value="1"/>
</dbReference>
<accession>A0A7J6XB79</accession>
<evidence type="ECO:0000256" key="3">
    <source>
        <dbReference type="ARBA" id="ARBA00023155"/>
    </source>
</evidence>
<feature type="DNA-binding region" description="Homeobox" evidence="5">
    <location>
        <begin position="35"/>
        <end position="84"/>
    </location>
</feature>
<dbReference type="GO" id="GO:0005634">
    <property type="term" value="C:nucleus"/>
    <property type="evidence" value="ECO:0007669"/>
    <property type="project" value="UniProtKB-SubCell"/>
</dbReference>
<dbReference type="PROSITE" id="PS50071">
    <property type="entry name" value="HOMEOBOX_2"/>
    <property type="match status" value="1"/>
</dbReference>
<evidence type="ECO:0000256" key="2">
    <source>
        <dbReference type="ARBA" id="ARBA00023125"/>
    </source>
</evidence>
<name>A0A7J6XB79_THATH</name>
<reference evidence="9 10" key="1">
    <citation type="submission" date="2020-06" db="EMBL/GenBank/DDBJ databases">
        <title>Transcriptomic and genomic resources for Thalictrum thalictroides and T. hernandezii: Facilitating candidate gene discovery in an emerging model plant lineage.</title>
        <authorList>
            <person name="Arias T."/>
            <person name="Riano-Pachon D.M."/>
            <person name="Di Stilio V.S."/>
        </authorList>
    </citation>
    <scope>NUCLEOTIDE SEQUENCE [LARGE SCALE GENOMIC DNA]</scope>
    <source>
        <strain evidence="10">cv. WT478/WT964</strain>
        <tissue evidence="9">Leaves</tissue>
    </source>
</reference>
<evidence type="ECO:0000256" key="5">
    <source>
        <dbReference type="PROSITE-ProRule" id="PRU00108"/>
    </source>
</evidence>
<keyword evidence="10" id="KW-1185">Reference proteome</keyword>
<evidence type="ECO:0000256" key="4">
    <source>
        <dbReference type="ARBA" id="ARBA00023242"/>
    </source>
</evidence>
<dbReference type="GO" id="GO:0003677">
    <property type="term" value="F:DNA binding"/>
    <property type="evidence" value="ECO:0007669"/>
    <property type="project" value="UniProtKB-UniRule"/>
</dbReference>
<protein>
    <submittedName>
        <fullName evidence="9">Homeobox-leucine zipper protein roc4</fullName>
    </submittedName>
</protein>